<dbReference type="PANTHER" id="PTHR11219:SF72">
    <property type="entry name" value="TENEURIN-M"/>
    <property type="match status" value="1"/>
</dbReference>
<evidence type="ECO:0000256" key="4">
    <source>
        <dbReference type="ARBA" id="ARBA00022536"/>
    </source>
</evidence>
<proteinExistence type="inferred from homology"/>
<dbReference type="SUPFAM" id="SSF101898">
    <property type="entry name" value="NHL repeat"/>
    <property type="match status" value="1"/>
</dbReference>
<feature type="region of interest" description="Disordered" evidence="17">
    <location>
        <begin position="41"/>
        <end position="84"/>
    </location>
</feature>
<dbReference type="Gene3D" id="2.120.10.30">
    <property type="entry name" value="TolB, C-terminal domain"/>
    <property type="match status" value="2"/>
</dbReference>
<comment type="similarity">
    <text evidence="2">Belongs to the tenascin family. Teneurin subfamily.</text>
</comment>
<evidence type="ECO:0000256" key="3">
    <source>
        <dbReference type="ARBA" id="ARBA00022475"/>
    </source>
</evidence>
<comment type="caution">
    <text evidence="16">Lacks conserved residue(s) required for the propagation of feature annotation.</text>
</comment>
<feature type="region of interest" description="Disordered" evidence="17">
    <location>
        <begin position="423"/>
        <end position="456"/>
    </location>
</feature>
<protein>
    <recommendedName>
        <fullName evidence="15">Tenascin-like protein</fullName>
    </recommendedName>
</protein>
<evidence type="ECO:0000256" key="14">
    <source>
        <dbReference type="ARBA" id="ARBA00034109"/>
    </source>
</evidence>
<dbReference type="GO" id="GO:0099559">
    <property type="term" value="P:maintenance of alignment of postsynaptic density and presynaptic active zone"/>
    <property type="evidence" value="ECO:0007669"/>
    <property type="project" value="UniProtKB-ARBA"/>
</dbReference>
<evidence type="ECO:0000256" key="12">
    <source>
        <dbReference type="ARBA" id="ARBA00023157"/>
    </source>
</evidence>
<evidence type="ECO:0000256" key="1">
    <source>
        <dbReference type="ARBA" id="ARBA00004167"/>
    </source>
</evidence>
<dbReference type="GO" id="GO:0040017">
    <property type="term" value="P:positive regulation of locomotion"/>
    <property type="evidence" value="ECO:0007669"/>
    <property type="project" value="UniProtKB-ARBA"/>
</dbReference>
<feature type="domain" description="EGF-like" evidence="19">
    <location>
        <begin position="993"/>
        <end position="1029"/>
    </location>
</feature>
<evidence type="ECO:0000256" key="2">
    <source>
        <dbReference type="ARBA" id="ARBA00009385"/>
    </source>
</evidence>
<dbReference type="PROSITE" id="PS00022">
    <property type="entry name" value="EGF_1"/>
    <property type="match status" value="4"/>
</dbReference>
<evidence type="ECO:0000256" key="7">
    <source>
        <dbReference type="ARBA" id="ARBA00022737"/>
    </source>
</evidence>
<keyword evidence="7" id="KW-0677">Repeat</keyword>
<feature type="domain" description="EGF-like" evidence="19">
    <location>
        <begin position="829"/>
        <end position="861"/>
    </location>
</feature>
<evidence type="ECO:0000256" key="10">
    <source>
        <dbReference type="ARBA" id="ARBA00022989"/>
    </source>
</evidence>
<evidence type="ECO:0000256" key="18">
    <source>
        <dbReference type="SAM" id="Phobius"/>
    </source>
</evidence>
<evidence type="ECO:0000256" key="15">
    <source>
        <dbReference type="ARBA" id="ARBA00084038"/>
    </source>
</evidence>
<dbReference type="InterPro" id="IPR056820">
    <property type="entry name" value="TEN_TTR-like"/>
</dbReference>
<reference evidence="20" key="2">
    <citation type="submission" date="2022-10" db="EMBL/GenBank/DDBJ databases">
        <authorList>
            <consortium name="ENA_rothamsted_submissions"/>
            <consortium name="culmorum"/>
            <person name="King R."/>
        </authorList>
    </citation>
    <scope>NUCLEOTIDE SEQUENCE</scope>
</reference>
<keyword evidence="8" id="KW-0130">Cell adhesion</keyword>
<dbReference type="GO" id="GO:0097060">
    <property type="term" value="C:synaptic membrane"/>
    <property type="evidence" value="ECO:0007669"/>
    <property type="project" value="UniProtKB-SubCell"/>
</dbReference>
<dbReference type="GO" id="GO:0043005">
    <property type="term" value="C:neuron projection"/>
    <property type="evidence" value="ECO:0007669"/>
    <property type="project" value="UniProtKB-KW"/>
</dbReference>
<evidence type="ECO:0000259" key="19">
    <source>
        <dbReference type="PROSITE" id="PS50026"/>
    </source>
</evidence>
<evidence type="ECO:0000313" key="21">
    <source>
        <dbReference type="Proteomes" id="UP001154329"/>
    </source>
</evidence>
<feature type="transmembrane region" description="Helical" evidence="18">
    <location>
        <begin position="274"/>
        <end position="293"/>
    </location>
</feature>
<dbReference type="GO" id="GO:0001941">
    <property type="term" value="P:postsynaptic membrane organization"/>
    <property type="evidence" value="ECO:0007669"/>
    <property type="project" value="UniProtKB-ARBA"/>
</dbReference>
<dbReference type="InterPro" id="IPR000742">
    <property type="entry name" value="EGF"/>
</dbReference>
<evidence type="ECO:0000256" key="9">
    <source>
        <dbReference type="ARBA" id="ARBA00022902"/>
    </source>
</evidence>
<organism evidence="20 21">
    <name type="scientific">Aphis gossypii</name>
    <name type="common">Cotton aphid</name>
    <dbReference type="NCBI Taxonomy" id="80765"/>
    <lineage>
        <taxon>Eukaryota</taxon>
        <taxon>Metazoa</taxon>
        <taxon>Ecdysozoa</taxon>
        <taxon>Arthropoda</taxon>
        <taxon>Hexapoda</taxon>
        <taxon>Insecta</taxon>
        <taxon>Pterygota</taxon>
        <taxon>Neoptera</taxon>
        <taxon>Paraneoptera</taxon>
        <taxon>Hemiptera</taxon>
        <taxon>Sternorrhyncha</taxon>
        <taxon>Aphidomorpha</taxon>
        <taxon>Aphidoidea</taxon>
        <taxon>Aphididae</taxon>
        <taxon>Aphidini</taxon>
        <taxon>Aphis</taxon>
        <taxon>Aphis</taxon>
    </lineage>
</organism>
<dbReference type="GO" id="GO:0048513">
    <property type="term" value="P:animal organ development"/>
    <property type="evidence" value="ECO:0007669"/>
    <property type="project" value="UniProtKB-ARBA"/>
</dbReference>
<dbReference type="GO" id="GO:0031594">
    <property type="term" value="C:neuromuscular junction"/>
    <property type="evidence" value="ECO:0007669"/>
    <property type="project" value="UniProtKB-ARBA"/>
</dbReference>
<dbReference type="PROSITE" id="PS50026">
    <property type="entry name" value="EGF_3"/>
    <property type="match status" value="3"/>
</dbReference>
<evidence type="ECO:0000256" key="16">
    <source>
        <dbReference type="PROSITE-ProRule" id="PRU00076"/>
    </source>
</evidence>
<feature type="disulfide bond" evidence="16">
    <location>
        <begin position="851"/>
        <end position="860"/>
    </location>
</feature>
<dbReference type="PANTHER" id="PTHR11219">
    <property type="entry name" value="TENEURIN AND N-ACETYLGLUCOSAMINE-1-PHOSPHODIESTER ALPHA-N-ACETYLGLUCOSAMINIDASE"/>
    <property type="match status" value="1"/>
</dbReference>
<feature type="compositionally biased region" description="Polar residues" evidence="17">
    <location>
        <begin position="329"/>
        <end position="339"/>
    </location>
</feature>
<dbReference type="GO" id="GO:2000331">
    <property type="term" value="P:regulation of terminal button organization"/>
    <property type="evidence" value="ECO:0007669"/>
    <property type="project" value="UniProtKB-ARBA"/>
</dbReference>
<dbReference type="GO" id="GO:0042803">
    <property type="term" value="F:protein homodimerization activity"/>
    <property type="evidence" value="ECO:0007669"/>
    <property type="project" value="UniProtKB-ARBA"/>
</dbReference>
<feature type="compositionally biased region" description="Basic residues" evidence="17">
    <location>
        <begin position="2968"/>
        <end position="2986"/>
    </location>
</feature>
<dbReference type="InterPro" id="IPR056822">
    <property type="entry name" value="TEN_NHL"/>
</dbReference>
<evidence type="ECO:0000256" key="8">
    <source>
        <dbReference type="ARBA" id="ARBA00022889"/>
    </source>
</evidence>
<feature type="region of interest" description="Disordered" evidence="17">
    <location>
        <begin position="322"/>
        <end position="391"/>
    </location>
</feature>
<gene>
    <name evidence="20" type="ORF">APHIGO_LOCUS4985</name>
</gene>
<keyword evidence="9" id="KW-0524">Neurogenesis</keyword>
<dbReference type="Pfam" id="PF25021">
    <property type="entry name" value="TEN_NHL"/>
    <property type="match status" value="1"/>
</dbReference>
<dbReference type="InterPro" id="IPR057627">
    <property type="entry name" value="FN-plug_TEN1-4"/>
</dbReference>
<dbReference type="InterPro" id="IPR028916">
    <property type="entry name" value="Tox-GHH_dom"/>
</dbReference>
<dbReference type="Pfam" id="PF23093">
    <property type="entry name" value="GBD_Tenm3"/>
    <property type="match status" value="1"/>
</dbReference>
<feature type="region of interest" description="Disordered" evidence="17">
    <location>
        <begin position="2948"/>
        <end position="2986"/>
    </location>
</feature>
<dbReference type="GO" id="GO:0008045">
    <property type="term" value="P:motor neuron axon guidance"/>
    <property type="evidence" value="ECO:0007669"/>
    <property type="project" value="TreeGrafter"/>
</dbReference>
<evidence type="ECO:0000313" key="20">
    <source>
        <dbReference type="EMBL" id="CAH1722971.1"/>
    </source>
</evidence>
<dbReference type="InterPro" id="IPR057629">
    <property type="entry name" value="Teneurin1-4_GBD"/>
</dbReference>
<dbReference type="Pfam" id="PF25023">
    <property type="entry name" value="TEN_YD-shell"/>
    <property type="match status" value="1"/>
</dbReference>
<keyword evidence="10 18" id="KW-1133">Transmembrane helix</keyword>
<feature type="disulfide bond" evidence="16">
    <location>
        <begin position="817"/>
        <end position="826"/>
    </location>
</feature>
<feature type="compositionally biased region" description="Basic and acidic residues" evidence="17">
    <location>
        <begin position="343"/>
        <end position="366"/>
    </location>
</feature>
<dbReference type="GO" id="GO:0097090">
    <property type="term" value="P:presynaptic membrane organization"/>
    <property type="evidence" value="ECO:0007669"/>
    <property type="project" value="UniProtKB-ARBA"/>
</dbReference>
<dbReference type="GO" id="GO:0051124">
    <property type="term" value="P:synaptic assembly at neuromuscular junction"/>
    <property type="evidence" value="ECO:0007669"/>
    <property type="project" value="UniProtKB-ARBA"/>
</dbReference>
<feature type="disulfide bond" evidence="16">
    <location>
        <begin position="1019"/>
        <end position="1028"/>
    </location>
</feature>
<evidence type="ECO:0000256" key="13">
    <source>
        <dbReference type="ARBA" id="ARBA00034102"/>
    </source>
</evidence>
<dbReference type="GO" id="GO:0016200">
    <property type="term" value="P:synaptic target attraction"/>
    <property type="evidence" value="ECO:0007669"/>
    <property type="project" value="UniProtKB-ARBA"/>
</dbReference>
<reference evidence="20" key="1">
    <citation type="submission" date="2022-02" db="EMBL/GenBank/DDBJ databases">
        <authorList>
            <person name="King R."/>
        </authorList>
    </citation>
    <scope>NUCLEOTIDE SEQUENCE</scope>
</reference>
<dbReference type="FunFam" id="2.10.25.10:FF:000013">
    <property type="entry name" value="Teneurin transmembrane protein 4"/>
    <property type="match status" value="1"/>
</dbReference>
<dbReference type="Gene3D" id="2.10.25.10">
    <property type="entry name" value="Laminin"/>
    <property type="match status" value="5"/>
</dbReference>
<evidence type="ECO:0000256" key="17">
    <source>
        <dbReference type="SAM" id="MobiDB-lite"/>
    </source>
</evidence>
<dbReference type="GO" id="GO:0034116">
    <property type="term" value="P:positive regulation of heterotypic cell-cell adhesion"/>
    <property type="evidence" value="ECO:0007669"/>
    <property type="project" value="UniProtKB-ARBA"/>
</dbReference>
<dbReference type="Pfam" id="PF15636">
    <property type="entry name" value="Tox-GHH"/>
    <property type="match status" value="1"/>
</dbReference>
<dbReference type="PROSITE" id="PS01186">
    <property type="entry name" value="EGF_2"/>
    <property type="match status" value="3"/>
</dbReference>
<keyword evidence="21" id="KW-1185">Reference proteome</keyword>
<feature type="compositionally biased region" description="Basic residues" evidence="17">
    <location>
        <begin position="64"/>
        <end position="80"/>
    </location>
</feature>
<keyword evidence="3" id="KW-1003">Cell membrane</keyword>
<feature type="compositionally biased region" description="Acidic residues" evidence="17">
    <location>
        <begin position="49"/>
        <end position="58"/>
    </location>
</feature>
<keyword evidence="4 16" id="KW-0245">EGF-like domain</keyword>
<dbReference type="FunFam" id="2.180.10.10:FF:000008">
    <property type="entry name" value="Odz, odd Oz/ten-m homolog"/>
    <property type="match status" value="1"/>
</dbReference>
<evidence type="ECO:0000256" key="6">
    <source>
        <dbReference type="ARBA" id="ARBA00022692"/>
    </source>
</evidence>
<sequence length="2986" mass="333895">MNRILYFIGIVYIIIVVWRIVFIKNIKYVAVPRKANRAYQPYQHRGDSSDGECDEDTTEFQPNRHQHSLQHQYHRHRRPNHTYQQPGALLNTDTSGTSGNCSDATLTDSELAFTRDATLQLHDGGCLLNDSLRNPPDVPPRNPGTMSRLNGRLKGSGQGSNAGTMVHLAGDHQHPMDLDFETSNCVIRTASGSVYIQPDMTKSVLDYKNTSSCSSPSKTDIHKSSERCSLGYGVGMPVLPVRNNLRRPTSSHHFSSASRFQFQKGFASRCSWKCSSIVLIIVCLLMAVALTYITSSNLLRLSYQGPASCSVLVDENGGNGDSLAMPKSLNHTKSSSENTGRWRPRDPVTRARSKRSLEQRQNHRPLDLLNGGDSDVGANGDGSVVQHDNPVKNSLSSRMLYARTNRALPRQMYDAVVEIKSSPSKQLSFKSKNRKRQASDMIVYRKDSNDEEDDDITSGNVDIVQLDSEHRIRVNLTIASDDDSAGSPMYALSLSLPRAANQVQTVTVSPAVPVAPVVSVTPVPVAPIPITPVPIAHIPVAPVTNSLNSVPLFQSSGGAECDCFCPCLDQDDDDDDRMTTTNIIPTDPSTFSPFDNMTSDTIWTTEFSTTEYPKQTVDVVSCPPPVLLFCDPGSKLFPVRTAPPDGTTFAQITLGDKIDGEIPAFGYWNVQFYHPRAAYVRFNYDFPRGASIAVYGRRNALPTHTQYEILELLNGFQSRQTRSTHSIIKKEVTHYLEPGHWFVSMYNDDGDLTTVTFSASVSEDMTLSCPNGCSGKGECMVGHCQCNPGFSGDDCSDSVCPVLCSQRGEYINGECQCNPGWKGKECNLRHDECEVPDCNGHGYCTNGKCICALGFKGKFCSEVDCPNPNCSGHGVCVEGTCICKKGWKGVNCDEMDKDALQCLPDCSGHGTFDLEAQTCQCEPMWSGEDCSKELCDLDCGAHGHCVGDTCACHSGWSGQYCNLKLCDNRCNEHGQCKNGTCLCVTGWNGKHCTLEGCANSCSGHGQCRVNSDNVWQCKCSDGWDGLDCNTQLERECNDNIDNDKDGLMDCEDPECCLNHLCRSSQHCVSSPKPIDILLRKQPPAITASFFERTKFLIEEGSLQNYVRPDTFNESIFWSHFNTSRSAVIRGRVVTSTGMGLMGVRVSTNIAPEGFTLTREDGWFDLLVNGGGAVTLQFGRSPFKAQTQIVNVPWNEIVIIETIVMSLIDDKGIQLSGQACKAHDYDLMKPVVLASWKHGFQGSWSDKSAVLAESQVVQESFQIPGTGLNLVYHSSRSAGYLSTIQLQLTPETIPPTLKLIHLRITIEGILFEKTFEADPVIKYTYAWNRLNVYRQNVYGVTTALVKVGYEYTDCRNIVWDVQTTKLSGNDMSISEVGSWNLDIHHRYNFHEGILQKGDGSNIYLKQKPRIILTTMGDGHQRPLDCIDCDGDNGLKQRLLAPVALASAPDGSIYVGDFNLIRRIMTDGTVKTVVRLNVTRVSYRYHIAVSPLDGSLFISDPESHQILKVKNPNNFSDPDHNWEPAVGSGERCLPGDEAHCGDGALARDAKLAYPKGVAISSDNILYFADGTNIRMVDKDGLVSTLIGNHMHKSHWKPIPCEGTLNTGEVHLRWPTDLSINPLDNTLHIIDDHMVLKLTTDNRLKVIAGRPMHCPPVGRIGLSTDQELAIQTALVMPQSIAFAPNGNMYVAESDSQRTNRIRVISTEGKISRFAGTESKCNCLDRGCDCYEEDHYLAATAKFNTISSITISPDGVVHVADQANYRIRSIMSRSPEATVTREYEVYSPTTQELYIFNRFGQHTTTRNILTGETSYQFTYNQFTSSGKLSSVTDAAGNKVFLLRDHAQQVNSIENTKGQKCRLRMSRMKLLTEVNTPDNYNITFDYYGPSGLLRSKLDSAGRSYVYTYDDFGRLTGAVTPTGKLIRLAFDLSAKGATVMVYNDDSQPKTMLIKGTSVETKLGGSEEHTSITSEGDIVSETSWGNRVTIESVPYAVLMEANSVLVESYPVPGKLKTEIGSELANRFEWRYYLRGQSGGKLKPGEAKSVAQVGKKLRINGENIVSLEFERQTGTVAAFIDEHIELLNITYDIAGRPFKWGPRSKIYSEVELTYDRFSRLSVWRWGDLKEMYGYDRAGRLCEIRYADGKSTLYVFKDMFSSLPLKVTTPRGSDYLLQYDESGALQSLTTPRGHIHAFSIQTSLGFYKYQYHSPVSPHPYELRYDDNTNILAKIYPHQSGRVSYLYDQHGNIEIILAGLLSIHYTYQANTNLVKNINVVEPGFELKHEIRYHLGMIKDERYLFSAKCGLHNTHLKYQVDGNARVTSIDVTIGNKELSQLKLKYNQNIGTLESISDLRIYKNTFNKTVIHDTAKQFFSISEYDNHGRLKSIMTNIKSMDVYRMELEYDVRNRISSQKITVGRTKIQNTMTYSADGHLFEVAGSSDWKYIYDENGNVIGIMDYGQKLTLGYDVGDRVVQVADVQLYSYDTRGFVSKRGETHLNYNDMGLLSDATESDRFSVSYYYDHKNRLLGIRNAGENVTQFLYTDPQRPNLVMAIHYPSTGRTFHYLYDDRNTLIAIDSPEQRYFVATDQNGSPLAVFDVSGNIIKEITRTPFGGLRKDSHPDLYIPIDFHGGILDPHTRLIYLDKKWYDPSVGQWITPDWERLSSRLSYPTDIFIYRFQNNDPISSSSAQNINYMTDLNSWLKLYGYDIGNMIGSSYTRTQLHQPSAKVSSPQLTPQFNVVSGLQCIVEKEMSLFGEFGFIPEPLLKMETQTRNLLPRVAFQRSIFGEGVLVSRSNEGLALISVVDGDNSVVQDVVMSVFNGSYFLDLHFEQHDKDLFYFVKDNALKQNDDMEELKRLGGMFNVTTHETADGKELRLLSAEALISIRYGTDPQQERHRLLKHAHKRAVERAWESERSLVAAGSKGARAEWNTEEREELVNRGRVDGYEGQVIHDVSSHRPQLADDPGNIRFQKTPNRKKRNRRTHYKKTTKDE</sequence>
<dbReference type="GO" id="GO:0048790">
    <property type="term" value="P:maintenance of presynaptic active zone structure"/>
    <property type="evidence" value="ECO:0007669"/>
    <property type="project" value="UniProtKB-ARBA"/>
</dbReference>
<dbReference type="GO" id="GO:0048499">
    <property type="term" value="P:synaptic vesicle membrane organization"/>
    <property type="evidence" value="ECO:0007669"/>
    <property type="project" value="UniProtKB-ARBA"/>
</dbReference>
<comment type="subcellular location">
    <subcellularLocation>
        <location evidence="1">Membrane</location>
        <topology evidence="1">Single-pass membrane protein</topology>
    </subcellularLocation>
    <subcellularLocation>
        <location evidence="13">Synapse</location>
        <location evidence="13">Synaptosome</location>
    </subcellularLocation>
    <subcellularLocation>
        <location evidence="14">Synaptic cell membrane</location>
    </subcellularLocation>
</comment>
<feature type="domain" description="EGF-like" evidence="19">
    <location>
        <begin position="791"/>
        <end position="827"/>
    </location>
</feature>
<keyword evidence="11 18" id="KW-0472">Membrane</keyword>
<dbReference type="InterPro" id="IPR056823">
    <property type="entry name" value="TEN-like_YD-shell"/>
</dbReference>
<dbReference type="GO" id="GO:0007155">
    <property type="term" value="P:cell adhesion"/>
    <property type="evidence" value="ECO:0007669"/>
    <property type="project" value="UniProtKB-KW"/>
</dbReference>
<dbReference type="Pfam" id="PF25020">
    <property type="entry name" value="TTR_TEN1-4"/>
    <property type="match status" value="1"/>
</dbReference>
<dbReference type="FunFam" id="2.10.25.10:FF:000021">
    <property type="entry name" value="Teneurin transmembrane protein 2"/>
    <property type="match status" value="2"/>
</dbReference>
<dbReference type="Gene3D" id="2.180.10.10">
    <property type="entry name" value="RHS repeat-associated core"/>
    <property type="match status" value="1"/>
</dbReference>
<dbReference type="Gene3D" id="2.60.120.260">
    <property type="entry name" value="Galactose-binding domain-like"/>
    <property type="match status" value="1"/>
</dbReference>
<dbReference type="GO" id="GO:0007274">
    <property type="term" value="P:neuromuscular synaptic transmission"/>
    <property type="evidence" value="ECO:0007669"/>
    <property type="project" value="UniProtKB-ARBA"/>
</dbReference>
<dbReference type="EMBL" id="OU899035">
    <property type="protein sequence ID" value="CAH1722971.1"/>
    <property type="molecule type" value="Genomic_DNA"/>
</dbReference>
<keyword evidence="12 16" id="KW-1015">Disulfide bond</keyword>
<dbReference type="SMART" id="SM00181">
    <property type="entry name" value="EGF"/>
    <property type="match status" value="7"/>
</dbReference>
<keyword evidence="6 18" id="KW-0812">Transmembrane</keyword>
<feature type="transmembrane region" description="Helical" evidence="18">
    <location>
        <begin position="6"/>
        <end position="23"/>
    </location>
</feature>
<feature type="disulfide bond" evidence="16">
    <location>
        <begin position="997"/>
        <end position="1007"/>
    </location>
</feature>
<name>A0A9P0J0B2_APHGO</name>
<evidence type="ECO:0000256" key="11">
    <source>
        <dbReference type="ARBA" id="ARBA00023136"/>
    </source>
</evidence>
<dbReference type="InterPro" id="IPR051216">
    <property type="entry name" value="Teneurin"/>
</dbReference>
<keyword evidence="5" id="KW-0771">Synaptosome</keyword>
<dbReference type="FunFam" id="2.120.10.30:FF:000033">
    <property type="entry name" value="teneurin-a isoform X3"/>
    <property type="match status" value="1"/>
</dbReference>
<dbReference type="GO" id="GO:0046982">
    <property type="term" value="F:protein heterodimerization activity"/>
    <property type="evidence" value="ECO:0007669"/>
    <property type="project" value="UniProtKB-ARBA"/>
</dbReference>
<dbReference type="InterPro" id="IPR011042">
    <property type="entry name" value="6-blade_b-propeller_TolB-like"/>
</dbReference>
<accession>A0A9P0J0B2</accession>
<keyword evidence="5" id="KW-0770">Synapse</keyword>
<dbReference type="Pfam" id="PF25024">
    <property type="entry name" value="EGF_TEN"/>
    <property type="match status" value="1"/>
</dbReference>
<evidence type="ECO:0000256" key="5">
    <source>
        <dbReference type="ARBA" id="ARBA00022599"/>
    </source>
</evidence>
<dbReference type="Pfam" id="PF24329">
    <property type="entry name" value="FN-plug_TEN1-4"/>
    <property type="match status" value="1"/>
</dbReference>
<dbReference type="Proteomes" id="UP001154329">
    <property type="component" value="Chromosome 2"/>
</dbReference>
<dbReference type="GO" id="GO:0043025">
    <property type="term" value="C:neuronal cell body"/>
    <property type="evidence" value="ECO:0007669"/>
    <property type="project" value="UniProtKB-ARBA"/>
</dbReference>
<dbReference type="GO" id="GO:0034110">
    <property type="term" value="P:regulation of homotypic cell-cell adhesion"/>
    <property type="evidence" value="ECO:0007669"/>
    <property type="project" value="UniProtKB-ARBA"/>
</dbReference>